<comment type="caution">
    <text evidence="2">The sequence shown here is derived from an EMBL/GenBank/DDBJ whole genome shotgun (WGS) entry which is preliminary data.</text>
</comment>
<dbReference type="SUPFAM" id="SSF57701">
    <property type="entry name" value="Zn2/Cys6 DNA-binding domain"/>
    <property type="match status" value="1"/>
</dbReference>
<dbReference type="Pfam" id="PF00172">
    <property type="entry name" value="Zn_clus"/>
    <property type="match status" value="1"/>
</dbReference>
<proteinExistence type="predicted"/>
<dbReference type="HOGENOM" id="CLU_927537_0_0_1"/>
<name>D6RMK9_COPC7</name>
<dbReference type="EMBL" id="AACS02000005">
    <property type="protein sequence ID" value="EFI27772.1"/>
    <property type="molecule type" value="Genomic_DNA"/>
</dbReference>
<dbReference type="PROSITE" id="PS00463">
    <property type="entry name" value="ZN2_CY6_FUNGAL_1"/>
    <property type="match status" value="1"/>
</dbReference>
<dbReference type="Gene3D" id="4.10.240.10">
    <property type="entry name" value="Zn(2)-C6 fungal-type DNA-binding domain"/>
    <property type="match status" value="1"/>
</dbReference>
<sequence>MDPTELRSSNTILVLNNSSLLLAQNALVIGKIDQAKRALAAFSCNPCSERKLLCDNVRPACGWCTIYGIQCAWKLPPAVRSSYSEGGDRKTAFPKLEAAQYRKVHGIPSNRVPSSPGQMVKDFNTAMTFINILPTPASELPISRPESYEIAMDAKPGPPVLPERQEYLNIALADSPPDADPIVYPGASARVHWPSPTPEAFGNKGKDGHNANLSAHGGWRGSLEARSTGRTSQLLVPSSSQIDLAPAPWSYEDVSMRRPFQIVERLPCHTSEDSPGDWFEEMMYRPSTEGNDMDMDYARL</sequence>
<dbReference type="GO" id="GO:0000981">
    <property type="term" value="F:DNA-binding transcription factor activity, RNA polymerase II-specific"/>
    <property type="evidence" value="ECO:0007669"/>
    <property type="project" value="InterPro"/>
</dbReference>
<dbReference type="OrthoDB" id="4356994at2759"/>
<dbReference type="RefSeq" id="XP_002911266.1">
    <property type="nucleotide sequence ID" value="XM_002911220.1"/>
</dbReference>
<dbReference type="InParanoid" id="D6RMK9"/>
<organism evidence="2 3">
    <name type="scientific">Coprinopsis cinerea (strain Okayama-7 / 130 / ATCC MYA-4618 / FGSC 9003)</name>
    <name type="common">Inky cap fungus</name>
    <name type="synonym">Hormographiella aspergillata</name>
    <dbReference type="NCBI Taxonomy" id="240176"/>
    <lineage>
        <taxon>Eukaryota</taxon>
        <taxon>Fungi</taxon>
        <taxon>Dikarya</taxon>
        <taxon>Basidiomycota</taxon>
        <taxon>Agaricomycotina</taxon>
        <taxon>Agaricomycetes</taxon>
        <taxon>Agaricomycetidae</taxon>
        <taxon>Agaricales</taxon>
        <taxon>Agaricineae</taxon>
        <taxon>Psathyrellaceae</taxon>
        <taxon>Coprinopsis</taxon>
    </lineage>
</organism>
<dbReference type="InterPro" id="IPR036864">
    <property type="entry name" value="Zn2-C6_fun-type_DNA-bd_sf"/>
</dbReference>
<protein>
    <recommendedName>
        <fullName evidence="1">Zn(2)-C6 fungal-type domain-containing protein</fullName>
    </recommendedName>
</protein>
<dbReference type="GeneID" id="9380323"/>
<dbReference type="AlphaFoldDB" id="D6RMK9"/>
<dbReference type="KEGG" id="cci:CC1G_14695"/>
<dbReference type="VEuPathDB" id="FungiDB:CC1G_14695"/>
<keyword evidence="3" id="KW-1185">Reference proteome</keyword>
<dbReference type="InterPro" id="IPR001138">
    <property type="entry name" value="Zn2Cys6_DnaBD"/>
</dbReference>
<evidence type="ECO:0000313" key="3">
    <source>
        <dbReference type="Proteomes" id="UP000001861"/>
    </source>
</evidence>
<reference evidence="2 3" key="1">
    <citation type="journal article" date="2010" name="Proc. Natl. Acad. Sci. U.S.A.">
        <title>Insights into evolution of multicellular fungi from the assembled chromosomes of the mushroom Coprinopsis cinerea (Coprinus cinereus).</title>
        <authorList>
            <person name="Stajich J.E."/>
            <person name="Wilke S.K."/>
            <person name="Ahren D."/>
            <person name="Au C.H."/>
            <person name="Birren B.W."/>
            <person name="Borodovsky M."/>
            <person name="Burns C."/>
            <person name="Canback B."/>
            <person name="Casselton L.A."/>
            <person name="Cheng C.K."/>
            <person name="Deng J."/>
            <person name="Dietrich F.S."/>
            <person name="Fargo D.C."/>
            <person name="Farman M.L."/>
            <person name="Gathman A.C."/>
            <person name="Goldberg J."/>
            <person name="Guigo R."/>
            <person name="Hoegger P.J."/>
            <person name="Hooker J.B."/>
            <person name="Huggins A."/>
            <person name="James T.Y."/>
            <person name="Kamada T."/>
            <person name="Kilaru S."/>
            <person name="Kodira C."/>
            <person name="Kues U."/>
            <person name="Kupfer D."/>
            <person name="Kwan H.S."/>
            <person name="Lomsadze A."/>
            <person name="Li W."/>
            <person name="Lilly W.W."/>
            <person name="Ma L.J."/>
            <person name="Mackey A.J."/>
            <person name="Manning G."/>
            <person name="Martin F."/>
            <person name="Muraguchi H."/>
            <person name="Natvig D.O."/>
            <person name="Palmerini H."/>
            <person name="Ramesh M.A."/>
            <person name="Rehmeyer C.J."/>
            <person name="Roe B.A."/>
            <person name="Shenoy N."/>
            <person name="Stanke M."/>
            <person name="Ter-Hovhannisyan V."/>
            <person name="Tunlid A."/>
            <person name="Velagapudi R."/>
            <person name="Vision T.J."/>
            <person name="Zeng Q."/>
            <person name="Zolan M.E."/>
            <person name="Pukkila P.J."/>
        </authorList>
    </citation>
    <scope>NUCLEOTIDE SEQUENCE [LARGE SCALE GENOMIC DNA]</scope>
    <source>
        <strain evidence="3">Okayama-7 / 130 / ATCC MYA-4618 / FGSC 9003</strain>
    </source>
</reference>
<feature type="domain" description="Zn(2)-C6 fungal-type" evidence="1">
    <location>
        <begin position="43"/>
        <end position="73"/>
    </location>
</feature>
<accession>D6RMK9</accession>
<dbReference type="GO" id="GO:0008270">
    <property type="term" value="F:zinc ion binding"/>
    <property type="evidence" value="ECO:0007669"/>
    <property type="project" value="InterPro"/>
</dbReference>
<dbReference type="Proteomes" id="UP000001861">
    <property type="component" value="Unassembled WGS sequence"/>
</dbReference>
<evidence type="ECO:0000259" key="1">
    <source>
        <dbReference type="PROSITE" id="PS50048"/>
    </source>
</evidence>
<gene>
    <name evidence="2" type="ORF">CC1G_14695</name>
</gene>
<evidence type="ECO:0000313" key="2">
    <source>
        <dbReference type="EMBL" id="EFI27772.1"/>
    </source>
</evidence>
<dbReference type="PROSITE" id="PS50048">
    <property type="entry name" value="ZN2_CY6_FUNGAL_2"/>
    <property type="match status" value="1"/>
</dbReference>